<proteinExistence type="predicted"/>
<sequence length="138" mass="15315">MTSAREERILIVDTNAVFRESLARELQGRNYDTVTAESGIQALLLLRAHNRGIDWLYSRASLPGLIDGWILADEYHDSHPDRSAVIAASCTRSSSQGHIVLNDPSPAGVIDAMWYSMTQEQPAHTPTITQWAEQRIAA</sequence>
<dbReference type="RefSeq" id="WP_173945019.1">
    <property type="nucleotide sequence ID" value="NZ_CP102846.1"/>
</dbReference>
<reference evidence="3" key="1">
    <citation type="submission" date="2022-08" db="EMBL/GenBank/DDBJ databases">
        <title>Microvirga terrae sp. nov., isolated from soil.</title>
        <authorList>
            <person name="Kim K.H."/>
            <person name="Seo Y.L."/>
            <person name="Kim J.M."/>
            <person name="Lee J.K."/>
            <person name="Han D.M."/>
            <person name="Jeon C.O."/>
        </authorList>
    </citation>
    <scope>NUCLEOTIDE SEQUENCE</scope>
    <source>
        <strain evidence="3">R24</strain>
        <plasmid evidence="3">pR24_1</plasmid>
    </source>
</reference>
<dbReference type="SUPFAM" id="SSF52172">
    <property type="entry name" value="CheY-like"/>
    <property type="match status" value="1"/>
</dbReference>
<geneLocation type="plasmid" evidence="3 4">
    <name>pR24_1</name>
</geneLocation>
<organism evidence="3 4">
    <name type="scientific">Microvirga terrae</name>
    <dbReference type="NCBI Taxonomy" id="2740529"/>
    <lineage>
        <taxon>Bacteria</taxon>
        <taxon>Pseudomonadati</taxon>
        <taxon>Pseudomonadota</taxon>
        <taxon>Alphaproteobacteria</taxon>
        <taxon>Hyphomicrobiales</taxon>
        <taxon>Methylobacteriaceae</taxon>
        <taxon>Microvirga</taxon>
    </lineage>
</organism>
<name>A0ABY5S276_9HYPH</name>
<comment type="caution">
    <text evidence="1">Lacks conserved residue(s) required for the propagation of feature annotation.</text>
</comment>
<gene>
    <name evidence="3" type="ORF">HPT29_026040</name>
</gene>
<accession>A0ABY5S276</accession>
<protein>
    <recommendedName>
        <fullName evidence="2">Response regulatory domain-containing protein</fullName>
    </recommendedName>
</protein>
<dbReference type="EMBL" id="CP102846">
    <property type="protein sequence ID" value="UVF22162.1"/>
    <property type="molecule type" value="Genomic_DNA"/>
</dbReference>
<evidence type="ECO:0000313" key="3">
    <source>
        <dbReference type="EMBL" id="UVF22162.1"/>
    </source>
</evidence>
<keyword evidence="3" id="KW-0614">Plasmid</keyword>
<dbReference type="Proteomes" id="UP001017257">
    <property type="component" value="Plasmid pR24_1"/>
</dbReference>
<dbReference type="InterPro" id="IPR011006">
    <property type="entry name" value="CheY-like_superfamily"/>
</dbReference>
<evidence type="ECO:0000313" key="4">
    <source>
        <dbReference type="Proteomes" id="UP001017257"/>
    </source>
</evidence>
<evidence type="ECO:0000259" key="2">
    <source>
        <dbReference type="PROSITE" id="PS50110"/>
    </source>
</evidence>
<evidence type="ECO:0000256" key="1">
    <source>
        <dbReference type="PROSITE-ProRule" id="PRU00169"/>
    </source>
</evidence>
<dbReference type="Gene3D" id="3.40.50.2300">
    <property type="match status" value="1"/>
</dbReference>
<dbReference type="InterPro" id="IPR001789">
    <property type="entry name" value="Sig_transdc_resp-reg_receiver"/>
</dbReference>
<feature type="domain" description="Response regulatory" evidence="2">
    <location>
        <begin position="8"/>
        <end position="130"/>
    </location>
</feature>
<keyword evidence="4" id="KW-1185">Reference proteome</keyword>
<dbReference type="PROSITE" id="PS50110">
    <property type="entry name" value="RESPONSE_REGULATORY"/>
    <property type="match status" value="1"/>
</dbReference>